<accession>A0A9P6HNI3</accession>
<evidence type="ECO:0000313" key="6">
    <source>
        <dbReference type="Proteomes" id="UP000736335"/>
    </source>
</evidence>
<reference evidence="5" key="1">
    <citation type="journal article" date="2020" name="Nat. Commun.">
        <title>Large-scale genome sequencing of mycorrhizal fungi provides insights into the early evolution of symbiotic traits.</title>
        <authorList>
            <person name="Miyauchi S."/>
            <person name="Kiss E."/>
            <person name="Kuo A."/>
            <person name="Drula E."/>
            <person name="Kohler A."/>
            <person name="Sanchez-Garcia M."/>
            <person name="Morin E."/>
            <person name="Andreopoulos B."/>
            <person name="Barry K.W."/>
            <person name="Bonito G."/>
            <person name="Buee M."/>
            <person name="Carver A."/>
            <person name="Chen C."/>
            <person name="Cichocki N."/>
            <person name="Clum A."/>
            <person name="Culley D."/>
            <person name="Crous P.W."/>
            <person name="Fauchery L."/>
            <person name="Girlanda M."/>
            <person name="Hayes R.D."/>
            <person name="Keri Z."/>
            <person name="LaButti K."/>
            <person name="Lipzen A."/>
            <person name="Lombard V."/>
            <person name="Magnuson J."/>
            <person name="Maillard F."/>
            <person name="Murat C."/>
            <person name="Nolan M."/>
            <person name="Ohm R.A."/>
            <person name="Pangilinan J."/>
            <person name="Pereira M.F."/>
            <person name="Perotto S."/>
            <person name="Peter M."/>
            <person name="Pfister S."/>
            <person name="Riley R."/>
            <person name="Sitrit Y."/>
            <person name="Stielow J.B."/>
            <person name="Szollosi G."/>
            <person name="Zifcakova L."/>
            <person name="Stursova M."/>
            <person name="Spatafora J.W."/>
            <person name="Tedersoo L."/>
            <person name="Vaario L.M."/>
            <person name="Yamada A."/>
            <person name="Yan M."/>
            <person name="Wang P."/>
            <person name="Xu J."/>
            <person name="Bruns T."/>
            <person name="Baldrian P."/>
            <person name="Vilgalys R."/>
            <person name="Dunand C."/>
            <person name="Henrissat B."/>
            <person name="Grigoriev I.V."/>
            <person name="Hibbett D."/>
            <person name="Nagy L.G."/>
            <person name="Martin F.M."/>
        </authorList>
    </citation>
    <scope>NUCLEOTIDE SEQUENCE</scope>
    <source>
        <strain evidence="5">UH-Tt-Lm1</strain>
    </source>
</reference>
<evidence type="ECO:0000256" key="3">
    <source>
        <dbReference type="SAM" id="Phobius"/>
    </source>
</evidence>
<comment type="caution">
    <text evidence="5">The sequence shown here is derived from an EMBL/GenBank/DDBJ whole genome shotgun (WGS) entry which is preliminary data.</text>
</comment>
<reference evidence="5" key="2">
    <citation type="submission" date="2020-11" db="EMBL/GenBank/DDBJ databases">
        <authorList>
            <consortium name="DOE Joint Genome Institute"/>
            <person name="Kuo A."/>
            <person name="Miyauchi S."/>
            <person name="Kiss E."/>
            <person name="Drula E."/>
            <person name="Kohler A."/>
            <person name="Sanchez-Garcia M."/>
            <person name="Andreopoulos B."/>
            <person name="Barry K.W."/>
            <person name="Bonito G."/>
            <person name="Buee M."/>
            <person name="Carver A."/>
            <person name="Chen C."/>
            <person name="Cichocki N."/>
            <person name="Clum A."/>
            <person name="Culley D."/>
            <person name="Crous P.W."/>
            <person name="Fauchery L."/>
            <person name="Girlanda M."/>
            <person name="Hayes R."/>
            <person name="Keri Z."/>
            <person name="Labutti K."/>
            <person name="Lipzen A."/>
            <person name="Lombard V."/>
            <person name="Magnuson J."/>
            <person name="Maillard F."/>
            <person name="Morin E."/>
            <person name="Murat C."/>
            <person name="Nolan M."/>
            <person name="Ohm R."/>
            <person name="Pangilinan J."/>
            <person name="Pereira M."/>
            <person name="Perotto S."/>
            <person name="Peter M."/>
            <person name="Riley R."/>
            <person name="Sitrit Y."/>
            <person name="Stielow B."/>
            <person name="Szollosi G."/>
            <person name="Zifcakova L."/>
            <person name="Stursova M."/>
            <person name="Spatafora J.W."/>
            <person name="Tedersoo L."/>
            <person name="Vaario L.-M."/>
            <person name="Yamada A."/>
            <person name="Yan M."/>
            <person name="Wang P."/>
            <person name="Xu J."/>
            <person name="Bruns T."/>
            <person name="Baldrian P."/>
            <person name="Vilgalys R."/>
            <person name="Henrissat B."/>
            <person name="Grigoriev I.V."/>
            <person name="Hibbett D."/>
            <person name="Nagy L.G."/>
            <person name="Martin F.M."/>
        </authorList>
    </citation>
    <scope>NUCLEOTIDE SEQUENCE</scope>
    <source>
        <strain evidence="5">UH-Tt-Lm1</strain>
    </source>
</reference>
<dbReference type="PANTHER" id="PTHR24346">
    <property type="entry name" value="MAP/MICROTUBULE AFFINITY-REGULATING KINASE"/>
    <property type="match status" value="1"/>
</dbReference>
<keyword evidence="6" id="KW-1185">Reference proteome</keyword>
<dbReference type="InterPro" id="IPR000719">
    <property type="entry name" value="Prot_kinase_dom"/>
</dbReference>
<name>A0A9P6HNI3_9AGAM</name>
<evidence type="ECO:0000256" key="1">
    <source>
        <dbReference type="ARBA" id="ARBA00022741"/>
    </source>
</evidence>
<feature type="transmembrane region" description="Helical" evidence="3">
    <location>
        <begin position="71"/>
        <end position="95"/>
    </location>
</feature>
<keyword evidence="5" id="KW-0418">Kinase</keyword>
<dbReference type="SUPFAM" id="SSF56112">
    <property type="entry name" value="Protein kinase-like (PK-like)"/>
    <property type="match status" value="1"/>
</dbReference>
<dbReference type="GO" id="GO:0035556">
    <property type="term" value="P:intracellular signal transduction"/>
    <property type="evidence" value="ECO:0007669"/>
    <property type="project" value="TreeGrafter"/>
</dbReference>
<dbReference type="Proteomes" id="UP000736335">
    <property type="component" value="Unassembled WGS sequence"/>
</dbReference>
<dbReference type="Gene3D" id="1.10.510.10">
    <property type="entry name" value="Transferase(Phosphotransferase) domain 1"/>
    <property type="match status" value="1"/>
</dbReference>
<dbReference type="PANTHER" id="PTHR24346:SF110">
    <property type="entry name" value="NON-SPECIFIC SERINE_THREONINE PROTEIN KINASE"/>
    <property type="match status" value="1"/>
</dbReference>
<dbReference type="InterPro" id="IPR011009">
    <property type="entry name" value="Kinase-like_dom_sf"/>
</dbReference>
<proteinExistence type="predicted"/>
<feature type="non-terminal residue" evidence="5">
    <location>
        <position position="153"/>
    </location>
</feature>
<organism evidence="5 6">
    <name type="scientific">Thelephora terrestris</name>
    <dbReference type="NCBI Taxonomy" id="56493"/>
    <lineage>
        <taxon>Eukaryota</taxon>
        <taxon>Fungi</taxon>
        <taxon>Dikarya</taxon>
        <taxon>Basidiomycota</taxon>
        <taxon>Agaricomycotina</taxon>
        <taxon>Agaricomycetes</taxon>
        <taxon>Thelephorales</taxon>
        <taxon>Thelephoraceae</taxon>
        <taxon>Thelephora</taxon>
    </lineage>
</organism>
<dbReference type="SMART" id="SM00220">
    <property type="entry name" value="S_TKc"/>
    <property type="match status" value="1"/>
</dbReference>
<evidence type="ECO:0000313" key="5">
    <source>
        <dbReference type="EMBL" id="KAF9791035.1"/>
    </source>
</evidence>
<keyword evidence="3" id="KW-0472">Membrane</keyword>
<dbReference type="PROSITE" id="PS50011">
    <property type="entry name" value="PROTEIN_KINASE_DOM"/>
    <property type="match status" value="1"/>
</dbReference>
<dbReference type="GO" id="GO:0004674">
    <property type="term" value="F:protein serine/threonine kinase activity"/>
    <property type="evidence" value="ECO:0007669"/>
    <property type="project" value="TreeGrafter"/>
</dbReference>
<dbReference type="AlphaFoldDB" id="A0A9P6HNI3"/>
<dbReference type="OrthoDB" id="193931at2759"/>
<dbReference type="GO" id="GO:0005524">
    <property type="term" value="F:ATP binding"/>
    <property type="evidence" value="ECO:0007669"/>
    <property type="project" value="UniProtKB-KW"/>
</dbReference>
<protein>
    <submittedName>
        <fullName evidence="5">Kinase-like domain-containing protein</fullName>
    </submittedName>
</protein>
<dbReference type="EMBL" id="WIUZ02000002">
    <property type="protein sequence ID" value="KAF9791035.1"/>
    <property type="molecule type" value="Genomic_DNA"/>
</dbReference>
<keyword evidence="3" id="KW-0812">Transmembrane</keyword>
<keyword evidence="5" id="KW-0808">Transferase</keyword>
<keyword evidence="2" id="KW-0067">ATP-binding</keyword>
<keyword evidence="3" id="KW-1133">Transmembrane helix</keyword>
<dbReference type="Pfam" id="PF00069">
    <property type="entry name" value="Pkinase"/>
    <property type="match status" value="1"/>
</dbReference>
<gene>
    <name evidence="5" type="ORF">BJ322DRAFT_993049</name>
</gene>
<sequence>HRDLKLENLLYCHRNIMITNFHFANQFKHKADKLMQTSCGSPCYATPELVISNGMYVGSADAHGFRERHRYFLLSPYIWSCGVILYAMLAGYHLFDDDPANPDGDNINLLYKYIVNTPLSFPDSISAEARELLSPMLAKKRASITTVMNHCWL</sequence>
<dbReference type="GO" id="GO:0005737">
    <property type="term" value="C:cytoplasm"/>
    <property type="evidence" value="ECO:0007669"/>
    <property type="project" value="TreeGrafter"/>
</dbReference>
<evidence type="ECO:0000259" key="4">
    <source>
        <dbReference type="PROSITE" id="PS50011"/>
    </source>
</evidence>
<keyword evidence="1" id="KW-0547">Nucleotide-binding</keyword>
<feature type="non-terminal residue" evidence="5">
    <location>
        <position position="1"/>
    </location>
</feature>
<feature type="domain" description="Protein kinase" evidence="4">
    <location>
        <begin position="1"/>
        <end position="153"/>
    </location>
</feature>
<evidence type="ECO:0000256" key="2">
    <source>
        <dbReference type="ARBA" id="ARBA00022840"/>
    </source>
</evidence>